<sequence length="272" mass="31147">MNQRSELRQWLRQQAKQKKTKQVKSPEHTLVFVQIALALLPLLTACVYLFGMSWHAGYLSVFQVDSGEFPLSTEQNLLAGIIALANNVLPLIIYPIALMVTLMTLGVLIALTFRQIKRFSEYFKARAAHIGNSKYTLGFLKLLFKNAIQPNEAKWFEAAYDVLFTWYLRFCFVLITCAIVFALAFQCYRDGEEWAQKQTRKMEQGPQSFAEQLIYAKHPEGISAMRIACNATQCTFWTEKDGTIYLRHDQIDSVTIPRKTENKKAASNEKAN</sequence>
<evidence type="ECO:0000256" key="1">
    <source>
        <dbReference type="SAM" id="Phobius"/>
    </source>
</evidence>
<comment type="caution">
    <text evidence="2">The sequence shown here is derived from an EMBL/GenBank/DDBJ whole genome shotgun (WGS) entry which is preliminary data.</text>
</comment>
<keyword evidence="1" id="KW-0472">Membrane</keyword>
<dbReference type="Proteomes" id="UP000078435">
    <property type="component" value="Unassembled WGS sequence"/>
</dbReference>
<keyword evidence="1" id="KW-1133">Transmembrane helix</keyword>
<protein>
    <submittedName>
        <fullName evidence="2">Uncharacterized protein</fullName>
    </submittedName>
</protein>
<organism evidence="2 3">
    <name type="scientific">Aeromonas enteropelogenes</name>
    <name type="common">Aeromonas trota</name>
    <dbReference type="NCBI Taxonomy" id="29489"/>
    <lineage>
        <taxon>Bacteria</taxon>
        <taxon>Pseudomonadati</taxon>
        <taxon>Pseudomonadota</taxon>
        <taxon>Gammaproteobacteria</taxon>
        <taxon>Aeromonadales</taxon>
        <taxon>Aeromonadaceae</taxon>
        <taxon>Aeromonas</taxon>
    </lineage>
</organism>
<dbReference type="OrthoDB" id="5591245at2"/>
<evidence type="ECO:0000313" key="2">
    <source>
        <dbReference type="EMBL" id="KXU81106.1"/>
    </source>
</evidence>
<dbReference type="EMBL" id="JMGO02000003">
    <property type="protein sequence ID" value="KXU81106.1"/>
    <property type="molecule type" value="Genomic_DNA"/>
</dbReference>
<feature type="transmembrane region" description="Helical" evidence="1">
    <location>
        <begin position="164"/>
        <end position="188"/>
    </location>
</feature>
<feature type="transmembrane region" description="Helical" evidence="1">
    <location>
        <begin position="29"/>
        <end position="50"/>
    </location>
</feature>
<gene>
    <name evidence="2" type="ORF">LCR_09950</name>
</gene>
<name>A0A175VK25_AEREN</name>
<dbReference type="RefSeq" id="WP_026458591.1">
    <property type="nucleotide sequence ID" value="NZ_JMGO02000003.1"/>
</dbReference>
<accession>A0A175VK25</accession>
<proteinExistence type="predicted"/>
<keyword evidence="1" id="KW-0812">Transmembrane</keyword>
<dbReference type="AlphaFoldDB" id="A0A175VK25"/>
<evidence type="ECO:0000313" key="3">
    <source>
        <dbReference type="Proteomes" id="UP000078435"/>
    </source>
</evidence>
<reference evidence="2 3" key="1">
    <citation type="submission" date="2016-02" db="EMBL/GenBank/DDBJ databases">
        <title>Draft genome sequence of Aeromonas trota strain 1999lcr isolated from cerebrospinal fluid (CSF).</title>
        <authorList>
            <person name="Dallagassa C.B."/>
            <person name="Prediger K.C."/>
            <person name="Weiss V.A."/>
            <person name="Assis F.E."/>
            <person name="Baura V."/>
            <person name="Cruz L.M."/>
            <person name="Souza E.M."/>
            <person name="Pedrosa F.O."/>
            <person name="Fadel-Picheth C.M."/>
        </authorList>
    </citation>
    <scope>NUCLEOTIDE SEQUENCE [LARGE SCALE GENOMIC DNA]</scope>
    <source>
        <strain evidence="2 3">1999lcr</strain>
    </source>
</reference>
<feature type="transmembrane region" description="Helical" evidence="1">
    <location>
        <begin position="92"/>
        <end position="113"/>
    </location>
</feature>